<dbReference type="Proteomes" id="UP000075411">
    <property type="component" value="Unassembled WGS sequence"/>
</dbReference>
<sequence length="248" mass="28096">MMIPNLQNTLLPLGDTLLERIEACQNISTMQALAFEIRDRSGATHLTYHFLSNPLVRESGELGVTTYPLSWQQLYIDKNLVRSDPVVRMALTSALPFLWSEIKILSLKEKRVMQLFSEQNLGKDGMSIPLRGLRGELGLLTVTSQNINEFGQNRRRMYAATFSQIGSYIHEWFANYGGRRDPLPPPRLSARERECLAYYGEGLMTQEVSYRLNISEATVRLYLATARHKLHSQTTCGAVAKAIKFGLI</sequence>
<dbReference type="Pfam" id="PF03472">
    <property type="entry name" value="Autoind_bind"/>
    <property type="match status" value="1"/>
</dbReference>
<dbReference type="InterPro" id="IPR036693">
    <property type="entry name" value="TF_LuxR_autoind-bd_dom_sf"/>
</dbReference>
<dbReference type="EMBL" id="LHZT01000051">
    <property type="protein sequence ID" value="KXV61584.1"/>
    <property type="molecule type" value="Genomic_DNA"/>
</dbReference>
<evidence type="ECO:0000313" key="6">
    <source>
        <dbReference type="EMBL" id="OUI86495.1"/>
    </source>
</evidence>
<dbReference type="CDD" id="cd06170">
    <property type="entry name" value="LuxR_C_like"/>
    <property type="match status" value="1"/>
</dbReference>
<dbReference type="GO" id="GO:0003677">
    <property type="term" value="F:DNA binding"/>
    <property type="evidence" value="ECO:0007669"/>
    <property type="project" value="UniProtKB-KW"/>
</dbReference>
<dbReference type="Proteomes" id="UP000194565">
    <property type="component" value="Unassembled WGS sequence"/>
</dbReference>
<dbReference type="PRINTS" id="PR00038">
    <property type="entry name" value="HTHLUXR"/>
</dbReference>
<dbReference type="OrthoDB" id="9803630at2"/>
<dbReference type="EMBL" id="JOMM01000020">
    <property type="protein sequence ID" value="OUI86495.1"/>
    <property type="molecule type" value="Genomic_DNA"/>
</dbReference>
<proteinExistence type="predicted"/>
<dbReference type="Pfam" id="PF00196">
    <property type="entry name" value="GerE"/>
    <property type="match status" value="1"/>
</dbReference>
<evidence type="ECO:0000256" key="2">
    <source>
        <dbReference type="ARBA" id="ARBA00023125"/>
    </source>
</evidence>
<evidence type="ECO:0000313" key="7">
    <source>
        <dbReference type="Proteomes" id="UP000075411"/>
    </source>
</evidence>
<evidence type="ECO:0000313" key="8">
    <source>
        <dbReference type="Proteomes" id="UP000194565"/>
    </source>
</evidence>
<dbReference type="AlphaFoldDB" id="A0A149U824"/>
<keyword evidence="2" id="KW-0238">DNA-binding</keyword>
<dbReference type="PATRIC" id="fig|104102.12.peg.2918"/>
<dbReference type="RefSeq" id="WP_061487138.1">
    <property type="nucleotide sequence ID" value="NZ_JOMM01000020.1"/>
</dbReference>
<dbReference type="PANTHER" id="PTHR44688">
    <property type="entry name" value="DNA-BINDING TRANSCRIPTIONAL ACTIVATOR DEVR_DOSR"/>
    <property type="match status" value="1"/>
</dbReference>
<dbReference type="GO" id="GO:0006355">
    <property type="term" value="P:regulation of DNA-templated transcription"/>
    <property type="evidence" value="ECO:0007669"/>
    <property type="project" value="InterPro"/>
</dbReference>
<dbReference type="SMART" id="SM00421">
    <property type="entry name" value="HTH_LUXR"/>
    <property type="match status" value="1"/>
</dbReference>
<gene>
    <name evidence="5" type="ORF">AD947_00475</name>
    <name evidence="6" type="ORF">HC62_06615</name>
</gene>
<reference evidence="6 8" key="1">
    <citation type="submission" date="2014-06" db="EMBL/GenBank/DDBJ databases">
        <authorList>
            <person name="Ju J."/>
            <person name="Zhang J."/>
        </authorList>
    </citation>
    <scope>NUCLEOTIDE SEQUENCE [LARGE SCALE GENOMIC DNA]</scope>
    <source>
        <strain evidence="6">DmW_042</strain>
    </source>
</reference>
<dbReference type="SUPFAM" id="SSF46894">
    <property type="entry name" value="C-terminal effector domain of the bipartite response regulators"/>
    <property type="match status" value="1"/>
</dbReference>
<protein>
    <recommendedName>
        <fullName evidence="4">HTH luxR-type domain-containing protein</fullName>
    </recommendedName>
</protein>
<dbReference type="InterPro" id="IPR000792">
    <property type="entry name" value="Tscrpt_reg_LuxR_C"/>
</dbReference>
<evidence type="ECO:0000313" key="5">
    <source>
        <dbReference type="EMBL" id="KXV61584.1"/>
    </source>
</evidence>
<dbReference type="Gene3D" id="1.10.10.10">
    <property type="entry name" value="Winged helix-like DNA-binding domain superfamily/Winged helix DNA-binding domain"/>
    <property type="match status" value="1"/>
</dbReference>
<evidence type="ECO:0000256" key="1">
    <source>
        <dbReference type="ARBA" id="ARBA00023015"/>
    </source>
</evidence>
<dbReference type="InterPro" id="IPR036388">
    <property type="entry name" value="WH-like_DNA-bd_sf"/>
</dbReference>
<dbReference type="PANTHER" id="PTHR44688:SF16">
    <property type="entry name" value="DNA-BINDING TRANSCRIPTIONAL ACTIVATOR DEVR_DOSR"/>
    <property type="match status" value="1"/>
</dbReference>
<evidence type="ECO:0000259" key="4">
    <source>
        <dbReference type="PROSITE" id="PS50043"/>
    </source>
</evidence>
<dbReference type="Gene3D" id="3.30.450.80">
    <property type="entry name" value="Transcription factor LuxR-like, autoinducer-binding domain"/>
    <property type="match status" value="1"/>
</dbReference>
<dbReference type="SUPFAM" id="SSF75516">
    <property type="entry name" value="Pheromone-binding domain of LuxR-like quorum-sensing transcription factors"/>
    <property type="match status" value="1"/>
</dbReference>
<name>A0A149U824_9PROT</name>
<organism evidence="5 7">
    <name type="scientific">Acetobacter tropicalis</name>
    <dbReference type="NCBI Taxonomy" id="104102"/>
    <lineage>
        <taxon>Bacteria</taxon>
        <taxon>Pseudomonadati</taxon>
        <taxon>Pseudomonadota</taxon>
        <taxon>Alphaproteobacteria</taxon>
        <taxon>Acetobacterales</taxon>
        <taxon>Acetobacteraceae</taxon>
        <taxon>Acetobacter</taxon>
    </lineage>
</organism>
<dbReference type="PROSITE" id="PS50043">
    <property type="entry name" value="HTH_LUXR_2"/>
    <property type="match status" value="1"/>
</dbReference>
<keyword evidence="1" id="KW-0805">Transcription regulation</keyword>
<dbReference type="InterPro" id="IPR005143">
    <property type="entry name" value="TF_LuxR_autoind-bd_dom"/>
</dbReference>
<reference evidence="5 7" key="2">
    <citation type="submission" date="2015-06" db="EMBL/GenBank/DDBJ databases">
        <title>Improved classification and identification of acetic acid bacteria using matrix-assisted laser desorption/ionization time-of-flight mass spectrometry; Gluconobacter nephelii and Gluconobacter uchimurae are later heterotypic synonyms of Gluconobacter japonicus and Gluconobacter oxydans, respectively.</title>
        <authorList>
            <person name="Li L."/>
            <person name="Cleenwerck I."/>
            <person name="De Vuyst L."/>
            <person name="Vandamme P."/>
        </authorList>
    </citation>
    <scope>NUCLEOTIDE SEQUENCE [LARGE SCALE GENOMIC DNA]</scope>
    <source>
        <strain evidence="5 7">LMG 1663</strain>
    </source>
</reference>
<evidence type="ECO:0000256" key="3">
    <source>
        <dbReference type="ARBA" id="ARBA00023163"/>
    </source>
</evidence>
<dbReference type="InterPro" id="IPR016032">
    <property type="entry name" value="Sig_transdc_resp-reg_C-effctor"/>
</dbReference>
<accession>A0A149U824</accession>
<feature type="domain" description="HTH luxR-type" evidence="4">
    <location>
        <begin position="181"/>
        <end position="246"/>
    </location>
</feature>
<keyword evidence="3" id="KW-0804">Transcription</keyword>
<comment type="caution">
    <text evidence="5">The sequence shown here is derived from an EMBL/GenBank/DDBJ whole genome shotgun (WGS) entry which is preliminary data.</text>
</comment>